<accession>A0A1Y2SC35</accession>
<dbReference type="InterPro" id="IPR011049">
    <property type="entry name" value="Serralysin-like_metalloprot_C"/>
</dbReference>
<dbReference type="GO" id="GO:0019867">
    <property type="term" value="C:outer membrane"/>
    <property type="evidence" value="ECO:0007669"/>
    <property type="project" value="InterPro"/>
</dbReference>
<evidence type="ECO:0000256" key="2">
    <source>
        <dbReference type="ARBA" id="ARBA00022448"/>
    </source>
</evidence>
<dbReference type="InterPro" id="IPR008635">
    <property type="entry name" value="Coiled_stalk_dom"/>
</dbReference>
<dbReference type="GO" id="GO:0015031">
    <property type="term" value="P:protein transport"/>
    <property type="evidence" value="ECO:0007669"/>
    <property type="project" value="UniProtKB-KW"/>
</dbReference>
<name>A0A1Y2SC35_9GAMM</name>
<dbReference type="SUPFAM" id="SSF101967">
    <property type="entry name" value="Adhesin YadA, collagen-binding domain"/>
    <property type="match status" value="1"/>
</dbReference>
<evidence type="ECO:0000259" key="5">
    <source>
        <dbReference type="Pfam" id="PF05662"/>
    </source>
</evidence>
<dbReference type="Proteomes" id="UP000194350">
    <property type="component" value="Unassembled WGS sequence"/>
</dbReference>
<dbReference type="Pfam" id="PF05662">
    <property type="entry name" value="YadA_stalk"/>
    <property type="match status" value="1"/>
</dbReference>
<dbReference type="EMBL" id="MUBJ01000015">
    <property type="protein sequence ID" value="OTA15505.1"/>
    <property type="molecule type" value="Genomic_DNA"/>
</dbReference>
<dbReference type="RefSeq" id="WP_086109871.1">
    <property type="nucleotide sequence ID" value="NZ_CAWNGD010000057.1"/>
</dbReference>
<feature type="signal peptide" evidence="4">
    <location>
        <begin position="1"/>
        <end position="22"/>
    </location>
</feature>
<comment type="subcellular location">
    <subcellularLocation>
        <location evidence="1">Membrane</location>
    </subcellularLocation>
</comment>
<keyword evidence="7" id="KW-1185">Reference proteome</keyword>
<feature type="chain" id="PRO_5012508513" description="Trimeric autotransporter adhesin YadA-like stalk domain-containing protein" evidence="4">
    <location>
        <begin position="23"/>
        <end position="308"/>
    </location>
</feature>
<dbReference type="STRING" id="351656.Xvie_02790"/>
<comment type="caution">
    <text evidence="6">The sequence shown here is derived from an EMBL/GenBank/DDBJ whole genome shotgun (WGS) entry which is preliminary data.</text>
</comment>
<dbReference type="SUPFAM" id="SSF54523">
    <property type="entry name" value="Pili subunits"/>
    <property type="match status" value="1"/>
</dbReference>
<feature type="domain" description="Trimeric autotransporter adhesin YadA-like stalk" evidence="5">
    <location>
        <begin position="116"/>
        <end position="147"/>
    </location>
</feature>
<evidence type="ECO:0000256" key="4">
    <source>
        <dbReference type="SAM" id="SignalP"/>
    </source>
</evidence>
<sequence>MINKYISPTITAFILCSPSALAEINIYPSGSQNENITENSIAIGTQNNLNGATKGIVVGNNGKLINSDKGIIIGSGTVTNGDGISIGGGESQNGGIAIGSDSKSEKYYEMNIGNRQITGVNSGVADTDAVNVRQLNQMAQNNLENANIHINKKVEKLNKSFQNHLHTIENNLNETVNSVRPYINKEKKKTINEITHYTNKIVSQSFNDSLEKTKHYTDTRYNQLNRKLTHNYNLANAGISGAMAMSAIPQKFGYEKSFGMAVSSFHNQNALAIGAEWNISARTVTHFNASIDTLGGVGIAAGLAFGAN</sequence>
<dbReference type="InterPro" id="IPR045584">
    <property type="entry name" value="Pilin-like"/>
</dbReference>
<dbReference type="AlphaFoldDB" id="A0A1Y2SC35"/>
<evidence type="ECO:0000256" key="3">
    <source>
        <dbReference type="ARBA" id="ARBA00022927"/>
    </source>
</evidence>
<evidence type="ECO:0000313" key="7">
    <source>
        <dbReference type="Proteomes" id="UP000194350"/>
    </source>
</evidence>
<evidence type="ECO:0000313" key="6">
    <source>
        <dbReference type="EMBL" id="OTA15505.1"/>
    </source>
</evidence>
<dbReference type="Gene3D" id="2.150.10.10">
    <property type="entry name" value="Serralysin-like metalloprotease, C-terminal"/>
    <property type="match status" value="1"/>
</dbReference>
<keyword evidence="4" id="KW-0732">Signal</keyword>
<protein>
    <recommendedName>
        <fullName evidence="5">Trimeric autotransporter adhesin YadA-like stalk domain-containing protein</fullName>
    </recommendedName>
</protein>
<reference evidence="6 7" key="1">
    <citation type="submission" date="2016-10" db="EMBL/GenBank/DDBJ databases">
        <title>Systematic genetic and metabolomic analysis of Xenorhabdus and Photorhabdus spp., highlights the requirements for a dual symbiotic and pathogenic life style.</title>
        <authorList>
            <person name="Tobias N.J."/>
            <person name="Wolff H."/>
            <person name="Djahanschiri B."/>
            <person name="Pidot S.J."/>
            <person name="Stinear T.P."/>
            <person name="Ebersberger I."/>
            <person name="Bode H.B."/>
        </authorList>
    </citation>
    <scope>NUCLEOTIDE SEQUENCE [LARGE SCALE GENOMIC DNA]</scope>
    <source>
        <strain evidence="6 7">DSM 22392</strain>
    </source>
</reference>
<organism evidence="6 7">
    <name type="scientific">Xenorhabdus vietnamensis</name>
    <dbReference type="NCBI Taxonomy" id="351656"/>
    <lineage>
        <taxon>Bacteria</taxon>
        <taxon>Pseudomonadati</taxon>
        <taxon>Pseudomonadota</taxon>
        <taxon>Gammaproteobacteria</taxon>
        <taxon>Enterobacterales</taxon>
        <taxon>Morganellaceae</taxon>
        <taxon>Xenorhabdus</taxon>
    </lineage>
</organism>
<evidence type="ECO:0000256" key="1">
    <source>
        <dbReference type="ARBA" id="ARBA00004370"/>
    </source>
</evidence>
<keyword evidence="3" id="KW-0653">Protein transport</keyword>
<proteinExistence type="predicted"/>
<gene>
    <name evidence="6" type="ORF">Xvie_02790</name>
</gene>
<keyword evidence="2" id="KW-0813">Transport</keyword>
<dbReference type="OrthoDB" id="6611298at2"/>
<dbReference type="Gene3D" id="3.30.1300.30">
    <property type="entry name" value="GSPII I/J protein-like"/>
    <property type="match status" value="1"/>
</dbReference>